<dbReference type="InterPro" id="IPR045340">
    <property type="entry name" value="DUF6533"/>
</dbReference>
<dbReference type="EMBL" id="JARIHO010000035">
    <property type="protein sequence ID" value="KAJ7331341.1"/>
    <property type="molecule type" value="Genomic_DNA"/>
</dbReference>
<feature type="transmembrane region" description="Helical" evidence="1">
    <location>
        <begin position="121"/>
        <end position="146"/>
    </location>
</feature>
<evidence type="ECO:0000256" key="1">
    <source>
        <dbReference type="SAM" id="Phobius"/>
    </source>
</evidence>
<keyword evidence="4" id="KW-1185">Reference proteome</keyword>
<dbReference type="AlphaFoldDB" id="A0AAD6ZNY1"/>
<accession>A0AAD6ZNY1</accession>
<gene>
    <name evidence="3" type="ORF">DFH08DRAFT_881429</name>
</gene>
<evidence type="ECO:0000259" key="2">
    <source>
        <dbReference type="Pfam" id="PF20151"/>
    </source>
</evidence>
<reference evidence="3" key="1">
    <citation type="submission" date="2023-03" db="EMBL/GenBank/DDBJ databases">
        <title>Massive genome expansion in bonnet fungi (Mycena s.s.) driven by repeated elements and novel gene families across ecological guilds.</title>
        <authorList>
            <consortium name="Lawrence Berkeley National Laboratory"/>
            <person name="Harder C.B."/>
            <person name="Miyauchi S."/>
            <person name="Viragh M."/>
            <person name="Kuo A."/>
            <person name="Thoen E."/>
            <person name="Andreopoulos B."/>
            <person name="Lu D."/>
            <person name="Skrede I."/>
            <person name="Drula E."/>
            <person name="Henrissat B."/>
            <person name="Morin E."/>
            <person name="Kohler A."/>
            <person name="Barry K."/>
            <person name="LaButti K."/>
            <person name="Morin E."/>
            <person name="Salamov A."/>
            <person name="Lipzen A."/>
            <person name="Mereny Z."/>
            <person name="Hegedus B."/>
            <person name="Baldrian P."/>
            <person name="Stursova M."/>
            <person name="Weitz H."/>
            <person name="Taylor A."/>
            <person name="Grigoriev I.V."/>
            <person name="Nagy L.G."/>
            <person name="Martin F."/>
            <person name="Kauserud H."/>
        </authorList>
    </citation>
    <scope>NUCLEOTIDE SEQUENCE</scope>
    <source>
        <strain evidence="3">CBHHK002</strain>
    </source>
</reference>
<proteinExistence type="predicted"/>
<keyword evidence="1" id="KW-0472">Membrane</keyword>
<feature type="transmembrane region" description="Helical" evidence="1">
    <location>
        <begin position="214"/>
        <end position="234"/>
    </location>
</feature>
<sequence>MTSNQADLLQLAFDSRVTEYVAVASVTLAIFEYLISFQREVEMVWTRRKSLVKWLYVCNRYFSLAMISYCTSGYLRRTPSNMSCFISLQIQGTSASLIIMTCDVILLLRIWILCERSRRVLYVLLPMIIVEIVIMLCITTLTVDHLVEYVHAGFIKGCYSPDVPKYFAAFPVPSFIVSCSMFCVTLRICIRRIAASRPYNTAQNIATLFLRDGVLWFLVVTLINPPQIALWAWGRPALIQTRMRPFQALACRLLHHRRQSPLEHDGNCGRTRLRHGWGRNVAFQLGNSVCIFQQSLRSAPPYPRLRVSLARGPERSEI</sequence>
<evidence type="ECO:0000313" key="3">
    <source>
        <dbReference type="EMBL" id="KAJ7331341.1"/>
    </source>
</evidence>
<feature type="domain" description="DUF6533" evidence="2">
    <location>
        <begin position="20"/>
        <end position="64"/>
    </location>
</feature>
<evidence type="ECO:0000313" key="4">
    <source>
        <dbReference type="Proteomes" id="UP001218218"/>
    </source>
</evidence>
<keyword evidence="1" id="KW-0812">Transmembrane</keyword>
<name>A0AAD6ZNY1_9AGAR</name>
<dbReference type="Proteomes" id="UP001218218">
    <property type="component" value="Unassembled WGS sequence"/>
</dbReference>
<feature type="transmembrane region" description="Helical" evidence="1">
    <location>
        <begin position="20"/>
        <end position="37"/>
    </location>
</feature>
<feature type="transmembrane region" description="Helical" evidence="1">
    <location>
        <begin position="166"/>
        <end position="190"/>
    </location>
</feature>
<feature type="transmembrane region" description="Helical" evidence="1">
    <location>
        <begin position="95"/>
        <end position="114"/>
    </location>
</feature>
<organism evidence="3 4">
    <name type="scientific">Mycena albidolilacea</name>
    <dbReference type="NCBI Taxonomy" id="1033008"/>
    <lineage>
        <taxon>Eukaryota</taxon>
        <taxon>Fungi</taxon>
        <taxon>Dikarya</taxon>
        <taxon>Basidiomycota</taxon>
        <taxon>Agaricomycotina</taxon>
        <taxon>Agaricomycetes</taxon>
        <taxon>Agaricomycetidae</taxon>
        <taxon>Agaricales</taxon>
        <taxon>Marasmiineae</taxon>
        <taxon>Mycenaceae</taxon>
        <taxon>Mycena</taxon>
    </lineage>
</organism>
<dbReference type="Pfam" id="PF20151">
    <property type="entry name" value="DUF6533"/>
    <property type="match status" value="1"/>
</dbReference>
<protein>
    <recommendedName>
        <fullName evidence="2">DUF6533 domain-containing protein</fullName>
    </recommendedName>
</protein>
<feature type="transmembrane region" description="Helical" evidence="1">
    <location>
        <begin position="58"/>
        <end position="75"/>
    </location>
</feature>
<comment type="caution">
    <text evidence="3">The sequence shown here is derived from an EMBL/GenBank/DDBJ whole genome shotgun (WGS) entry which is preliminary data.</text>
</comment>
<keyword evidence="1" id="KW-1133">Transmembrane helix</keyword>